<name>A0A6J4IDU6_9ACTN</name>
<dbReference type="AlphaFoldDB" id="A0A6J4IDU6"/>
<protein>
    <submittedName>
        <fullName evidence="2">Uncharacterized protein</fullName>
    </submittedName>
</protein>
<evidence type="ECO:0000313" key="2">
    <source>
        <dbReference type="EMBL" id="CAA9249788.1"/>
    </source>
</evidence>
<feature type="compositionally biased region" description="Basic and acidic residues" evidence="1">
    <location>
        <begin position="31"/>
        <end position="46"/>
    </location>
</feature>
<evidence type="ECO:0000256" key="1">
    <source>
        <dbReference type="SAM" id="MobiDB-lite"/>
    </source>
</evidence>
<sequence length="46" mass="4928">MPSRQRCTGMPPFRRTGVSRGPDAQHGVDGGPRRVADAPKRDAPKG</sequence>
<organism evidence="2">
    <name type="scientific">uncultured Acidimicrobiales bacterium</name>
    <dbReference type="NCBI Taxonomy" id="310071"/>
    <lineage>
        <taxon>Bacteria</taxon>
        <taxon>Bacillati</taxon>
        <taxon>Actinomycetota</taxon>
        <taxon>Acidimicrobiia</taxon>
        <taxon>Acidimicrobiales</taxon>
        <taxon>environmental samples</taxon>
    </lineage>
</organism>
<feature type="region of interest" description="Disordered" evidence="1">
    <location>
        <begin position="1"/>
        <end position="46"/>
    </location>
</feature>
<proteinExistence type="predicted"/>
<accession>A0A6J4IDU6</accession>
<gene>
    <name evidence="2" type="ORF">AVDCRST_MAG50-2538</name>
</gene>
<dbReference type="EMBL" id="CADCTF010000104">
    <property type="protein sequence ID" value="CAA9249788.1"/>
    <property type="molecule type" value="Genomic_DNA"/>
</dbReference>
<reference evidence="2" key="1">
    <citation type="submission" date="2020-02" db="EMBL/GenBank/DDBJ databases">
        <authorList>
            <person name="Meier V. D."/>
        </authorList>
    </citation>
    <scope>NUCLEOTIDE SEQUENCE</scope>
    <source>
        <strain evidence="2">AVDCRST_MAG50</strain>
    </source>
</reference>